<evidence type="ECO:0000313" key="11">
    <source>
        <dbReference type="Proteomes" id="UP000015453"/>
    </source>
</evidence>
<comment type="caution">
    <text evidence="10">The sequence shown here is derived from an EMBL/GenBank/DDBJ whole genome shotgun (WGS) entry which is preliminary data.</text>
</comment>
<name>S8ELI2_9LAMI</name>
<keyword evidence="5" id="KW-0602">Photosynthesis</keyword>
<evidence type="ECO:0000256" key="5">
    <source>
        <dbReference type="ARBA" id="ARBA00022531"/>
    </source>
</evidence>
<comment type="similarity">
    <text evidence="3">Belongs to the Ycf4 family.</text>
</comment>
<feature type="non-terminal residue" evidence="10">
    <location>
        <position position="1"/>
    </location>
</feature>
<evidence type="ECO:0000256" key="2">
    <source>
        <dbReference type="ARBA" id="ARBA00004141"/>
    </source>
</evidence>
<gene>
    <name evidence="10" type="ORF">M569_01288</name>
</gene>
<dbReference type="InterPro" id="IPR003359">
    <property type="entry name" value="PSI_Ycf4_assembly"/>
</dbReference>
<evidence type="ECO:0000256" key="9">
    <source>
        <dbReference type="SAM" id="Phobius"/>
    </source>
</evidence>
<sequence>IMLLGSLGFGITGISSYLNKDIIYFLEVKNIVFFPQGLTMLIYGTLGLIISMNQFRILILKIGEGYNEFNKTNGTMTLFRKGQTNEQSDIKIIYQLADI</sequence>
<feature type="transmembrane region" description="Helical" evidence="9">
    <location>
        <begin position="32"/>
        <end position="52"/>
    </location>
</feature>
<evidence type="ECO:0000256" key="7">
    <source>
        <dbReference type="ARBA" id="ARBA00022989"/>
    </source>
</evidence>
<organism evidence="10 11">
    <name type="scientific">Genlisea aurea</name>
    <dbReference type="NCBI Taxonomy" id="192259"/>
    <lineage>
        <taxon>Eukaryota</taxon>
        <taxon>Viridiplantae</taxon>
        <taxon>Streptophyta</taxon>
        <taxon>Embryophyta</taxon>
        <taxon>Tracheophyta</taxon>
        <taxon>Spermatophyta</taxon>
        <taxon>Magnoliopsida</taxon>
        <taxon>eudicotyledons</taxon>
        <taxon>Gunneridae</taxon>
        <taxon>Pentapetalae</taxon>
        <taxon>asterids</taxon>
        <taxon>lamiids</taxon>
        <taxon>Lamiales</taxon>
        <taxon>Lentibulariaceae</taxon>
        <taxon>Genlisea</taxon>
    </lineage>
</organism>
<evidence type="ECO:0000256" key="3">
    <source>
        <dbReference type="ARBA" id="ARBA00008198"/>
    </source>
</evidence>
<dbReference type="OrthoDB" id="1287926at2759"/>
<evidence type="ECO:0000256" key="1">
    <source>
        <dbReference type="ARBA" id="ARBA00002862"/>
    </source>
</evidence>
<dbReference type="GO" id="GO:0015979">
    <property type="term" value="P:photosynthesis"/>
    <property type="evidence" value="ECO:0007669"/>
    <property type="project" value="UniProtKB-KW"/>
</dbReference>
<dbReference type="GO" id="GO:0009522">
    <property type="term" value="C:photosystem I"/>
    <property type="evidence" value="ECO:0007669"/>
    <property type="project" value="InterPro"/>
</dbReference>
<dbReference type="EMBL" id="AUSU01000416">
    <property type="protein sequence ID" value="EPS73507.1"/>
    <property type="molecule type" value="Genomic_DNA"/>
</dbReference>
<feature type="non-terminal residue" evidence="10">
    <location>
        <position position="99"/>
    </location>
</feature>
<evidence type="ECO:0000313" key="10">
    <source>
        <dbReference type="EMBL" id="EPS73507.1"/>
    </source>
</evidence>
<dbReference type="Pfam" id="PF02392">
    <property type="entry name" value="Ycf4"/>
    <property type="match status" value="1"/>
</dbReference>
<comment type="function">
    <text evidence="1">Seems to be required for the assembly of the photosystem I complex.</text>
</comment>
<evidence type="ECO:0000256" key="6">
    <source>
        <dbReference type="ARBA" id="ARBA00022692"/>
    </source>
</evidence>
<proteinExistence type="inferred from homology"/>
<keyword evidence="11" id="KW-1185">Reference proteome</keyword>
<comment type="subcellular location">
    <subcellularLocation>
        <location evidence="2">Membrane</location>
        <topology evidence="2">Multi-pass membrane protein</topology>
    </subcellularLocation>
</comment>
<keyword evidence="6 9" id="KW-0812">Transmembrane</keyword>
<accession>S8ELI2</accession>
<dbReference type="Proteomes" id="UP000015453">
    <property type="component" value="Unassembled WGS sequence"/>
</dbReference>
<evidence type="ECO:0000256" key="8">
    <source>
        <dbReference type="ARBA" id="ARBA00023136"/>
    </source>
</evidence>
<reference evidence="10 11" key="1">
    <citation type="journal article" date="2013" name="BMC Genomics">
        <title>The miniature genome of a carnivorous plant Genlisea aurea contains a low number of genes and short non-coding sequences.</title>
        <authorList>
            <person name="Leushkin E.V."/>
            <person name="Sutormin R.A."/>
            <person name="Nabieva E.R."/>
            <person name="Penin A.A."/>
            <person name="Kondrashov A.S."/>
            <person name="Logacheva M.D."/>
        </authorList>
    </citation>
    <scope>NUCLEOTIDE SEQUENCE [LARGE SCALE GENOMIC DNA]</scope>
</reference>
<dbReference type="AlphaFoldDB" id="S8ELI2"/>
<keyword evidence="7 9" id="KW-1133">Transmembrane helix</keyword>
<evidence type="ECO:0000256" key="4">
    <source>
        <dbReference type="ARBA" id="ARBA00015395"/>
    </source>
</evidence>
<protein>
    <recommendedName>
        <fullName evidence="4">Photosystem I assembly protein Ycf4</fullName>
    </recommendedName>
</protein>
<keyword evidence="8 9" id="KW-0472">Membrane</keyword>